<evidence type="ECO:0000256" key="7">
    <source>
        <dbReference type="ARBA" id="ARBA00048493"/>
    </source>
</evidence>
<sequence>MIKIVILAAGKGSRMNSGLPKVLMPIKGKPMIEYLVKAIKKSGVDDEPIIVVSPDNKELIKKALHKYKCKYAIQKEQLGTGHALLCAKQAIGKKVDYVLCFCGDHPFFRPETIKRIAYSHNGVITMMTTGVKDFKLWRKNFYHWGRVLRNYGRIKEIVEFKDATAKIKKIREVNPAIYCFATKWLWQNITKLNNNNAQKEYYLTDLINFAFKQGLKIDSFPIDAEEAIGINNQAELEIAKSLI</sequence>
<organism evidence="10 11">
    <name type="scientific">Candidatus Falkowbacteria bacterium CG10_big_fil_rev_8_21_14_0_10_38_22</name>
    <dbReference type="NCBI Taxonomy" id="1974564"/>
    <lineage>
        <taxon>Bacteria</taxon>
        <taxon>Candidatus Falkowiibacteriota</taxon>
    </lineage>
</organism>
<dbReference type="InterPro" id="IPR025877">
    <property type="entry name" value="MobA-like_NTP_Trfase"/>
</dbReference>
<name>A0A2M6WRS7_9BACT</name>
<dbReference type="EMBL" id="PFAO01000022">
    <property type="protein sequence ID" value="PIT95490.1"/>
    <property type="molecule type" value="Genomic_DNA"/>
</dbReference>
<evidence type="ECO:0000256" key="8">
    <source>
        <dbReference type="ARBA" id="ARBA00049628"/>
    </source>
</evidence>
<comment type="similarity">
    <text evidence="1">In the C-terminal section; belongs to the transferase hexapeptide repeat family.</text>
</comment>
<dbReference type="Gene3D" id="3.90.550.10">
    <property type="entry name" value="Spore Coat Polysaccharide Biosynthesis Protein SpsA, Chain A"/>
    <property type="match status" value="1"/>
</dbReference>
<gene>
    <name evidence="10" type="ORF">COT96_00965</name>
</gene>
<dbReference type="PANTHER" id="PTHR43584:SF3">
    <property type="entry name" value="BIFUNCTIONAL PROTEIN GLMU"/>
    <property type="match status" value="1"/>
</dbReference>
<comment type="similarity">
    <text evidence="2">In the N-terminal section; belongs to the N-acetylglucosamine-1-phosphate uridyltransferase family.</text>
</comment>
<dbReference type="GO" id="GO:0003977">
    <property type="term" value="F:UDP-N-acetylglucosamine diphosphorylase activity"/>
    <property type="evidence" value="ECO:0007669"/>
    <property type="project" value="UniProtKB-EC"/>
</dbReference>
<dbReference type="AlphaFoldDB" id="A0A2M6WRS7"/>
<dbReference type="Pfam" id="PF12804">
    <property type="entry name" value="NTP_transf_3"/>
    <property type="match status" value="1"/>
</dbReference>
<evidence type="ECO:0000256" key="6">
    <source>
        <dbReference type="ARBA" id="ARBA00048247"/>
    </source>
</evidence>
<dbReference type="GO" id="GO:0019134">
    <property type="term" value="F:glucosamine-1-phosphate N-acetyltransferase activity"/>
    <property type="evidence" value="ECO:0007669"/>
    <property type="project" value="UniProtKB-EC"/>
</dbReference>
<dbReference type="PANTHER" id="PTHR43584">
    <property type="entry name" value="NUCLEOTIDYL TRANSFERASE"/>
    <property type="match status" value="1"/>
</dbReference>
<evidence type="ECO:0000256" key="4">
    <source>
        <dbReference type="ARBA" id="ARBA00022695"/>
    </source>
</evidence>
<evidence type="ECO:0000256" key="3">
    <source>
        <dbReference type="ARBA" id="ARBA00022679"/>
    </source>
</evidence>
<keyword evidence="3" id="KW-0808">Transferase</keyword>
<dbReference type="Proteomes" id="UP000228964">
    <property type="component" value="Unassembled WGS sequence"/>
</dbReference>
<evidence type="ECO:0000256" key="1">
    <source>
        <dbReference type="ARBA" id="ARBA00007707"/>
    </source>
</evidence>
<evidence type="ECO:0000256" key="5">
    <source>
        <dbReference type="ARBA" id="ARBA00023315"/>
    </source>
</evidence>
<keyword evidence="4" id="KW-0548">Nucleotidyltransferase</keyword>
<feature type="domain" description="MobA-like NTP transferase" evidence="9">
    <location>
        <begin position="5"/>
        <end position="119"/>
    </location>
</feature>
<dbReference type="InterPro" id="IPR050065">
    <property type="entry name" value="GlmU-like"/>
</dbReference>
<evidence type="ECO:0000313" key="10">
    <source>
        <dbReference type="EMBL" id="PIT95490.1"/>
    </source>
</evidence>
<keyword evidence="5" id="KW-0012">Acyltransferase</keyword>
<dbReference type="InterPro" id="IPR029044">
    <property type="entry name" value="Nucleotide-diphossugar_trans"/>
</dbReference>
<comment type="catalytic activity">
    <reaction evidence="7">
        <text>N-acetyl-alpha-D-glucosamine 1-phosphate + UTP + H(+) = UDP-N-acetyl-alpha-D-glucosamine + diphosphate</text>
        <dbReference type="Rhea" id="RHEA:13509"/>
        <dbReference type="ChEBI" id="CHEBI:15378"/>
        <dbReference type="ChEBI" id="CHEBI:33019"/>
        <dbReference type="ChEBI" id="CHEBI:46398"/>
        <dbReference type="ChEBI" id="CHEBI:57705"/>
        <dbReference type="ChEBI" id="CHEBI:57776"/>
        <dbReference type="EC" id="2.7.7.23"/>
    </reaction>
</comment>
<evidence type="ECO:0000256" key="2">
    <source>
        <dbReference type="ARBA" id="ARBA00007947"/>
    </source>
</evidence>
<comment type="function">
    <text evidence="8">Catalyzes the last two sequential reactions in the de novo biosynthetic pathway for UDP-N-acetylglucosamine (UDP-GlcNAc). The C-terminal domain catalyzes the transfer of acetyl group from acetyl coenzyme A to glucosamine-1-phosphate (GlcN-1-P) to produce N-acetylglucosamine-1-phosphate (GlcNAc-1-P), which is converted into UDP-GlcNAc by the transfer of uridine 5-monophosphate (from uridine 5-triphosphate), a reaction catalyzed by the N-terminal domain.</text>
</comment>
<dbReference type="SUPFAM" id="SSF53448">
    <property type="entry name" value="Nucleotide-diphospho-sugar transferases"/>
    <property type="match status" value="1"/>
</dbReference>
<evidence type="ECO:0000313" key="11">
    <source>
        <dbReference type="Proteomes" id="UP000228964"/>
    </source>
</evidence>
<dbReference type="CDD" id="cd02540">
    <property type="entry name" value="GT2_GlmU_N_bac"/>
    <property type="match status" value="1"/>
</dbReference>
<comment type="caution">
    <text evidence="10">The sequence shown here is derived from an EMBL/GenBank/DDBJ whole genome shotgun (WGS) entry which is preliminary data.</text>
</comment>
<comment type="catalytic activity">
    <reaction evidence="6">
        <text>alpha-D-glucosamine 1-phosphate + acetyl-CoA = N-acetyl-alpha-D-glucosamine 1-phosphate + CoA + H(+)</text>
        <dbReference type="Rhea" id="RHEA:13725"/>
        <dbReference type="ChEBI" id="CHEBI:15378"/>
        <dbReference type="ChEBI" id="CHEBI:57287"/>
        <dbReference type="ChEBI" id="CHEBI:57288"/>
        <dbReference type="ChEBI" id="CHEBI:57776"/>
        <dbReference type="ChEBI" id="CHEBI:58516"/>
        <dbReference type="EC" id="2.3.1.157"/>
    </reaction>
</comment>
<proteinExistence type="inferred from homology"/>
<evidence type="ECO:0000259" key="9">
    <source>
        <dbReference type="Pfam" id="PF12804"/>
    </source>
</evidence>
<reference evidence="11" key="1">
    <citation type="submission" date="2017-09" db="EMBL/GenBank/DDBJ databases">
        <title>Depth-based differentiation of microbial function through sediment-hosted aquifers and enrichment of novel symbionts in the deep terrestrial subsurface.</title>
        <authorList>
            <person name="Probst A.J."/>
            <person name="Ladd B."/>
            <person name="Jarett J.K."/>
            <person name="Geller-Mcgrath D.E."/>
            <person name="Sieber C.M.K."/>
            <person name="Emerson J.B."/>
            <person name="Anantharaman K."/>
            <person name="Thomas B.C."/>
            <person name="Malmstrom R."/>
            <person name="Stieglmeier M."/>
            <person name="Klingl A."/>
            <person name="Woyke T."/>
            <person name="Ryan C.M."/>
            <person name="Banfield J.F."/>
        </authorList>
    </citation>
    <scope>NUCLEOTIDE SEQUENCE [LARGE SCALE GENOMIC DNA]</scope>
</reference>
<accession>A0A2M6WRS7</accession>
<protein>
    <recommendedName>
        <fullName evidence="9">MobA-like NTP transferase domain-containing protein</fullName>
    </recommendedName>
</protein>